<dbReference type="Proteomes" id="UP000068164">
    <property type="component" value="Unassembled WGS sequence"/>
</dbReference>
<evidence type="ECO:0000259" key="3">
    <source>
        <dbReference type="PROSITE" id="PS51186"/>
    </source>
</evidence>
<keyword evidence="2" id="KW-0046">Antibiotic resistance</keyword>
<dbReference type="AlphaFoldDB" id="A0A109JFE7"/>
<dbReference type="InterPro" id="IPR000182">
    <property type="entry name" value="GNAT_dom"/>
</dbReference>
<feature type="domain" description="N-acetyltransferase" evidence="3">
    <location>
        <begin position="7"/>
        <end position="161"/>
    </location>
</feature>
<dbReference type="InterPro" id="IPR019432">
    <property type="entry name" value="Acyltransferase_MbtK/IucB-like"/>
</dbReference>
<dbReference type="RefSeq" id="WP_062371889.1">
    <property type="nucleotide sequence ID" value="NZ_LNCD01000101.1"/>
</dbReference>
<dbReference type="PANTHER" id="PTHR31438:SF1">
    <property type="entry name" value="LYSINE N-ACYLTRANSFERASE C17G9.06C-RELATED"/>
    <property type="match status" value="1"/>
</dbReference>
<evidence type="ECO:0000313" key="4">
    <source>
        <dbReference type="EMBL" id="KWV47889.1"/>
    </source>
</evidence>
<keyword evidence="4" id="KW-0808">Transferase</keyword>
<dbReference type="GO" id="GO:0016779">
    <property type="term" value="F:nucleotidyltransferase activity"/>
    <property type="evidence" value="ECO:0007669"/>
    <property type="project" value="UniProtKB-KW"/>
</dbReference>
<evidence type="ECO:0000256" key="1">
    <source>
        <dbReference type="ARBA" id="ARBA00004924"/>
    </source>
</evidence>
<dbReference type="SMART" id="SM01006">
    <property type="entry name" value="AlcB"/>
    <property type="match status" value="1"/>
</dbReference>
<dbReference type="OrthoDB" id="9814648at2"/>
<accession>A0A109JFE7</accession>
<sequence length="162" mass="18292">MTAADQYSFRKATLDDLPLLRAWQSNPHVREWWDSDEPYDATDLADPRVARWIVSIAERPFAFMQDYTVHGWEDHHFAELPKGSRGIDQYIGNPEMIGVGHGSAFIGARMRALFDAGVPVVATDPHPANERAIAVYKKLGFEPFGSPQETQWGLILPMLARQ</sequence>
<gene>
    <name evidence="4" type="ORF">AS026_12460</name>
</gene>
<dbReference type="GO" id="GO:0046677">
    <property type="term" value="P:response to antibiotic"/>
    <property type="evidence" value="ECO:0007669"/>
    <property type="project" value="UniProtKB-KW"/>
</dbReference>
<comment type="pathway">
    <text evidence="1">Siderophore biosynthesis.</text>
</comment>
<organism evidence="4 5">
    <name type="scientific">Rhizobium altiplani</name>
    <dbReference type="NCBI Taxonomy" id="1864509"/>
    <lineage>
        <taxon>Bacteria</taxon>
        <taxon>Pseudomonadati</taxon>
        <taxon>Pseudomonadota</taxon>
        <taxon>Alphaproteobacteria</taxon>
        <taxon>Hyphomicrobiales</taxon>
        <taxon>Rhizobiaceae</taxon>
        <taxon>Rhizobium/Agrobacterium group</taxon>
        <taxon>Rhizobium</taxon>
    </lineage>
</organism>
<keyword evidence="4" id="KW-0548">Nucleotidyltransferase</keyword>
<keyword evidence="5" id="KW-1185">Reference proteome</keyword>
<dbReference type="EMBL" id="LNCD01000101">
    <property type="protein sequence ID" value="KWV47889.1"/>
    <property type="molecule type" value="Genomic_DNA"/>
</dbReference>
<proteinExistence type="predicted"/>
<evidence type="ECO:0000256" key="2">
    <source>
        <dbReference type="ARBA" id="ARBA00023251"/>
    </source>
</evidence>
<dbReference type="InterPro" id="IPR016181">
    <property type="entry name" value="Acyl_CoA_acyltransferase"/>
</dbReference>
<dbReference type="GO" id="GO:0019290">
    <property type="term" value="P:siderophore biosynthetic process"/>
    <property type="evidence" value="ECO:0007669"/>
    <property type="project" value="InterPro"/>
</dbReference>
<dbReference type="SUPFAM" id="SSF55729">
    <property type="entry name" value="Acyl-CoA N-acyltransferases (Nat)"/>
    <property type="match status" value="1"/>
</dbReference>
<dbReference type="PANTHER" id="PTHR31438">
    <property type="entry name" value="LYSINE N-ACYLTRANSFERASE C17G9.06C-RELATED"/>
    <property type="match status" value="1"/>
</dbReference>
<protein>
    <submittedName>
        <fullName evidence="4">Aminoglycoside adenylyltransferase</fullName>
    </submittedName>
</protein>
<name>A0A109JFE7_9HYPH</name>
<dbReference type="PROSITE" id="PS51186">
    <property type="entry name" value="GNAT"/>
    <property type="match status" value="1"/>
</dbReference>
<evidence type="ECO:0000313" key="5">
    <source>
        <dbReference type="Proteomes" id="UP000068164"/>
    </source>
</evidence>
<dbReference type="Gene3D" id="3.40.630.30">
    <property type="match status" value="1"/>
</dbReference>
<comment type="caution">
    <text evidence="4">The sequence shown here is derived from an EMBL/GenBank/DDBJ whole genome shotgun (WGS) entry which is preliminary data.</text>
</comment>
<reference evidence="4 5" key="1">
    <citation type="submission" date="2015-11" db="EMBL/GenBank/DDBJ databases">
        <title>Draft Genome Sequence of the Strain BR 10423 (Rhizobium sp.) isolated from nodules of Mimosa pudica.</title>
        <authorList>
            <person name="Barauna A.C."/>
            <person name="Zilli J.E."/>
            <person name="Simoes-Araujo J.L."/>
            <person name="Reis V.M."/>
            <person name="James E.K."/>
            <person name="Reis F.B.Jr."/>
            <person name="Rouws L.F."/>
            <person name="Passos S.R."/>
            <person name="Gois S.R."/>
        </authorList>
    </citation>
    <scope>NUCLEOTIDE SEQUENCE [LARGE SCALE GENOMIC DNA]</scope>
    <source>
        <strain evidence="4 5">BR10423</strain>
    </source>
</reference>
<dbReference type="GO" id="GO:0016410">
    <property type="term" value="F:N-acyltransferase activity"/>
    <property type="evidence" value="ECO:0007669"/>
    <property type="project" value="TreeGrafter"/>
</dbReference>
<dbReference type="Pfam" id="PF13523">
    <property type="entry name" value="Acetyltransf_8"/>
    <property type="match status" value="1"/>
</dbReference>